<feature type="signal peptide" evidence="1">
    <location>
        <begin position="1"/>
        <end position="18"/>
    </location>
</feature>
<sequence precursor="true">MFRLMLSVAFWASFALLAQQQPVPPDSFPDNASGAFQVSGAFRIGTLPNEYFSTVNITNAGTEGPHRSLDMKTSGNMCVNIYVFDPDENMAACCSCGVTPNGLKTLNVEDLLSNAYASNQPRSTADRFTVKLWATLPQNYPAPPGNILCNPGFPGPCQTPSASSGCSALGMRAWMTTIYPNGVTEKRFEKAVLVGDERDSLTTTCSQNFPNSRIGGCQICRRAGGATQGGGVFCSPLCPGTN</sequence>
<reference evidence="2" key="1">
    <citation type="submission" date="2006-10" db="EMBL/GenBank/DDBJ databases">
        <title>Complete sequence of Solibacter usitatus Ellin6076.</title>
        <authorList>
            <consortium name="US DOE Joint Genome Institute"/>
            <person name="Copeland A."/>
            <person name="Lucas S."/>
            <person name="Lapidus A."/>
            <person name="Barry K."/>
            <person name="Detter J.C."/>
            <person name="Glavina del Rio T."/>
            <person name="Hammon N."/>
            <person name="Israni S."/>
            <person name="Dalin E."/>
            <person name="Tice H."/>
            <person name="Pitluck S."/>
            <person name="Thompson L.S."/>
            <person name="Brettin T."/>
            <person name="Bruce D."/>
            <person name="Han C."/>
            <person name="Tapia R."/>
            <person name="Gilna P."/>
            <person name="Schmutz J."/>
            <person name="Larimer F."/>
            <person name="Land M."/>
            <person name="Hauser L."/>
            <person name="Kyrpides N."/>
            <person name="Mikhailova N."/>
            <person name="Janssen P.H."/>
            <person name="Kuske C.R."/>
            <person name="Richardson P."/>
        </authorList>
    </citation>
    <scope>NUCLEOTIDE SEQUENCE</scope>
    <source>
        <strain evidence="2">Ellin6076</strain>
    </source>
</reference>
<organism evidence="2">
    <name type="scientific">Solibacter usitatus (strain Ellin6076)</name>
    <dbReference type="NCBI Taxonomy" id="234267"/>
    <lineage>
        <taxon>Bacteria</taxon>
        <taxon>Pseudomonadati</taxon>
        <taxon>Acidobacteriota</taxon>
        <taxon>Terriglobia</taxon>
        <taxon>Bryobacterales</taxon>
        <taxon>Solibacteraceae</taxon>
        <taxon>Candidatus Solibacter</taxon>
    </lineage>
</organism>
<dbReference type="InParanoid" id="Q01P89"/>
<dbReference type="AlphaFoldDB" id="Q01P89"/>
<name>Q01P89_SOLUE</name>
<dbReference type="EMBL" id="CP000473">
    <property type="protein sequence ID" value="ABJ88531.1"/>
    <property type="molecule type" value="Genomic_DNA"/>
</dbReference>
<dbReference type="KEGG" id="sus:Acid_7629"/>
<proteinExistence type="predicted"/>
<accession>Q01P89</accession>
<evidence type="ECO:0000256" key="1">
    <source>
        <dbReference type="SAM" id="SignalP"/>
    </source>
</evidence>
<feature type="chain" id="PRO_5004163122" evidence="1">
    <location>
        <begin position="19"/>
        <end position="242"/>
    </location>
</feature>
<gene>
    <name evidence="2" type="ordered locus">Acid_7629</name>
</gene>
<dbReference type="HOGENOM" id="CLU_1146584_0_0_0"/>
<keyword evidence="1" id="KW-0732">Signal</keyword>
<protein>
    <submittedName>
        <fullName evidence="2">Uncharacterized protein</fullName>
    </submittedName>
</protein>
<evidence type="ECO:0000313" key="2">
    <source>
        <dbReference type="EMBL" id="ABJ88531.1"/>
    </source>
</evidence>